<dbReference type="Gene3D" id="2.20.25.80">
    <property type="entry name" value="WRKY domain"/>
    <property type="match status" value="1"/>
</dbReference>
<dbReference type="InterPro" id="IPR044810">
    <property type="entry name" value="WRKY_plant"/>
</dbReference>
<evidence type="ECO:0000256" key="5">
    <source>
        <dbReference type="ARBA" id="ARBA00023242"/>
    </source>
</evidence>
<dbReference type="Pfam" id="PF03106">
    <property type="entry name" value="WRKY"/>
    <property type="match status" value="1"/>
</dbReference>
<dbReference type="FunFam" id="2.20.25.80:FF:000007">
    <property type="entry name" value="WRKY transcription factor 22"/>
    <property type="match status" value="1"/>
</dbReference>
<organism evidence="9">
    <name type="scientific">Nymphaea micrantha</name>
    <dbReference type="NCBI Taxonomy" id="288675"/>
    <lineage>
        <taxon>Eukaryota</taxon>
        <taxon>Viridiplantae</taxon>
        <taxon>Streptophyta</taxon>
        <taxon>Embryophyta</taxon>
        <taxon>Tracheophyta</taxon>
        <taxon>Spermatophyta</taxon>
        <taxon>Magnoliopsida</taxon>
        <taxon>Nymphaeales</taxon>
        <taxon>Nymphaeaceae</taxon>
        <taxon>Nymphaea</taxon>
    </lineage>
</organism>
<comment type="similarity">
    <text evidence="6">Belongs to the WRKY group II-e family.</text>
</comment>
<reference evidence="9" key="1">
    <citation type="submission" date="2020-07" db="EMBL/GenBank/DDBJ databases">
        <authorList>
            <person name="Lu J."/>
            <person name="Su Q."/>
        </authorList>
    </citation>
    <scope>NUCLEOTIDE SEQUENCE</scope>
</reference>
<dbReference type="EMBL" id="MT799792">
    <property type="protein sequence ID" value="QOV04257.1"/>
    <property type="molecule type" value="mRNA"/>
</dbReference>
<proteinExistence type="evidence at transcript level"/>
<dbReference type="GO" id="GO:0003700">
    <property type="term" value="F:DNA-binding transcription factor activity"/>
    <property type="evidence" value="ECO:0007669"/>
    <property type="project" value="InterPro"/>
</dbReference>
<feature type="region of interest" description="Disordered" evidence="7">
    <location>
        <begin position="232"/>
        <end position="293"/>
    </location>
</feature>
<keyword evidence="4" id="KW-0804">Transcription</keyword>
<evidence type="ECO:0000313" key="9">
    <source>
        <dbReference type="EMBL" id="QOV04257.1"/>
    </source>
</evidence>
<dbReference type="PANTHER" id="PTHR32096">
    <property type="entry name" value="WRKY TRANSCRIPTION FACTOR 30-RELATED-RELATED"/>
    <property type="match status" value="1"/>
</dbReference>
<protein>
    <submittedName>
        <fullName evidence="9">WRKY transcription factor 22</fullName>
    </submittedName>
</protein>
<dbReference type="SUPFAM" id="SSF118290">
    <property type="entry name" value="WRKY DNA-binding domain"/>
    <property type="match status" value="1"/>
</dbReference>
<feature type="region of interest" description="Disordered" evidence="7">
    <location>
        <begin position="102"/>
        <end position="140"/>
    </location>
</feature>
<evidence type="ECO:0000256" key="7">
    <source>
        <dbReference type="SAM" id="MobiDB-lite"/>
    </source>
</evidence>
<feature type="compositionally biased region" description="Basic residues" evidence="7">
    <location>
        <begin position="125"/>
        <end position="138"/>
    </location>
</feature>
<evidence type="ECO:0000256" key="1">
    <source>
        <dbReference type="ARBA" id="ARBA00004123"/>
    </source>
</evidence>
<dbReference type="AlphaFoldDB" id="A0A7S6U1M8"/>
<keyword evidence="2" id="KW-0805">Transcription regulation</keyword>
<evidence type="ECO:0000256" key="2">
    <source>
        <dbReference type="ARBA" id="ARBA00023015"/>
    </source>
</evidence>
<dbReference type="SMART" id="SM00774">
    <property type="entry name" value="WRKY"/>
    <property type="match status" value="1"/>
</dbReference>
<evidence type="ECO:0000256" key="3">
    <source>
        <dbReference type="ARBA" id="ARBA00023125"/>
    </source>
</evidence>
<dbReference type="PANTHER" id="PTHR32096:SF61">
    <property type="entry name" value="WRKY TRANSCRIPTION FACTOR 22"/>
    <property type="match status" value="1"/>
</dbReference>
<sequence>MDDWGLQAVVRGCCNTASPFSVTSSAFRSFSSLQPDPLLLSFPSSCSSSSYSSASSSSPSTLLNDADQQSNVVIFPDLLSYTPSMDLHDLWKPFYSKQQSSSSSSPLHLNHQKPLPLSASASQGRPKRRKSQQKKVVRHVPAEGLSSDVWAWRKYGQKPIKGSPYPRGYYRCSSSKGCSARKQVERSKTDPEMFVVTYTSEHNHPAPTHRNSLAGTTRQKCTESSAAATTATFSGTRGGGANGACSPSDGLSPTTPLRAAMEDASKLQFDDEEPEMEAGSVGHEDEQEEEDGEEANLLMDLDELQDDMFMMCGGVDELFPVEFPEWASTYAATTSTAAAGGGD</sequence>
<dbReference type="InterPro" id="IPR036576">
    <property type="entry name" value="WRKY_dom_sf"/>
</dbReference>
<accession>A0A7S6U1M8</accession>
<keyword evidence="3" id="KW-0238">DNA-binding</keyword>
<name>A0A7S6U1M8_9MAGN</name>
<evidence type="ECO:0000259" key="8">
    <source>
        <dbReference type="PROSITE" id="PS50811"/>
    </source>
</evidence>
<dbReference type="InterPro" id="IPR003657">
    <property type="entry name" value="WRKY_dom"/>
</dbReference>
<evidence type="ECO:0000256" key="4">
    <source>
        <dbReference type="ARBA" id="ARBA00023163"/>
    </source>
</evidence>
<dbReference type="GO" id="GO:0005634">
    <property type="term" value="C:nucleus"/>
    <property type="evidence" value="ECO:0007669"/>
    <property type="project" value="UniProtKB-SubCell"/>
</dbReference>
<feature type="domain" description="WRKY" evidence="8">
    <location>
        <begin position="141"/>
        <end position="207"/>
    </location>
</feature>
<dbReference type="PROSITE" id="PS50811">
    <property type="entry name" value="WRKY"/>
    <property type="match status" value="1"/>
</dbReference>
<evidence type="ECO:0000256" key="6">
    <source>
        <dbReference type="ARBA" id="ARBA00060761"/>
    </source>
</evidence>
<keyword evidence="5" id="KW-0539">Nucleus</keyword>
<comment type="subcellular location">
    <subcellularLocation>
        <location evidence="1">Nucleus</location>
    </subcellularLocation>
</comment>
<dbReference type="GO" id="GO:0000976">
    <property type="term" value="F:transcription cis-regulatory region binding"/>
    <property type="evidence" value="ECO:0007669"/>
    <property type="project" value="TreeGrafter"/>
</dbReference>
<feature type="compositionally biased region" description="Basic and acidic residues" evidence="7">
    <location>
        <begin position="260"/>
        <end position="269"/>
    </location>
</feature>